<dbReference type="PANTHER" id="PTHR34406:SF1">
    <property type="entry name" value="PROTEIN YCEI"/>
    <property type="match status" value="1"/>
</dbReference>
<dbReference type="EMBL" id="RBIG01000001">
    <property type="protein sequence ID" value="RKQ73403.1"/>
    <property type="molecule type" value="Genomic_DNA"/>
</dbReference>
<reference evidence="3 4" key="1">
    <citation type="submission" date="2018-10" db="EMBL/GenBank/DDBJ databases">
        <title>Comparative analysis of microorganisms from saline springs in Andes Mountain Range, Colombia.</title>
        <authorList>
            <person name="Rubin E."/>
        </authorList>
    </citation>
    <scope>NUCLEOTIDE SEQUENCE [LARGE SCALE GENOMIC DNA]</scope>
    <source>
        <strain evidence="3 4">USBA 36</strain>
    </source>
</reference>
<keyword evidence="1" id="KW-0732">Signal</keyword>
<sequence>MTLMRPLPALTLAALLTLGAARAEAAPEAYKIDPEHLSIGFLVDHIGYAKVLGLFREAEGSFRFDRETRQLSDLTVTIKSASVYTAHEKRDEHLRGPDFLNAGEFPEMVFTMTGSEPTGERTGKVTGDLTILGVTKPVTLDVTWNKSAEYPFGGGLLSKPNFVTGISARGSFKRSDFGMMYAVENGWVGDRVDLIIEAEAIRQ</sequence>
<dbReference type="SMART" id="SM00867">
    <property type="entry name" value="YceI"/>
    <property type="match status" value="1"/>
</dbReference>
<dbReference type="AlphaFoldDB" id="A0A420WQU5"/>
<feature type="signal peptide" evidence="1">
    <location>
        <begin position="1"/>
        <end position="25"/>
    </location>
</feature>
<dbReference type="SUPFAM" id="SSF101874">
    <property type="entry name" value="YceI-like"/>
    <property type="match status" value="1"/>
</dbReference>
<accession>A0A420WQU5</accession>
<feature type="domain" description="Lipid/polyisoprenoid-binding YceI-like" evidence="2">
    <location>
        <begin position="29"/>
        <end position="201"/>
    </location>
</feature>
<dbReference type="PANTHER" id="PTHR34406">
    <property type="entry name" value="PROTEIN YCEI"/>
    <property type="match status" value="1"/>
</dbReference>
<protein>
    <submittedName>
        <fullName evidence="3">Polyisoprenoid-binding protein YceI</fullName>
    </submittedName>
</protein>
<evidence type="ECO:0000313" key="4">
    <source>
        <dbReference type="Proteomes" id="UP000277424"/>
    </source>
</evidence>
<evidence type="ECO:0000256" key="1">
    <source>
        <dbReference type="SAM" id="SignalP"/>
    </source>
</evidence>
<dbReference type="OrthoDB" id="9811006at2"/>
<evidence type="ECO:0000313" key="3">
    <source>
        <dbReference type="EMBL" id="RKQ73403.1"/>
    </source>
</evidence>
<gene>
    <name evidence="3" type="ORF">BCL74_1191</name>
</gene>
<dbReference type="Pfam" id="PF04264">
    <property type="entry name" value="YceI"/>
    <property type="match status" value="1"/>
</dbReference>
<dbReference type="InterPro" id="IPR007372">
    <property type="entry name" value="Lipid/polyisoprenoid-bd_YceI"/>
</dbReference>
<organism evidence="3 4">
    <name type="scientific">Oceanibaculum indicum</name>
    <dbReference type="NCBI Taxonomy" id="526216"/>
    <lineage>
        <taxon>Bacteria</taxon>
        <taxon>Pseudomonadati</taxon>
        <taxon>Pseudomonadota</taxon>
        <taxon>Alphaproteobacteria</taxon>
        <taxon>Rhodospirillales</taxon>
        <taxon>Oceanibaculaceae</taxon>
        <taxon>Oceanibaculum</taxon>
    </lineage>
</organism>
<name>A0A420WQU5_9PROT</name>
<evidence type="ECO:0000259" key="2">
    <source>
        <dbReference type="SMART" id="SM00867"/>
    </source>
</evidence>
<dbReference type="Gene3D" id="2.40.128.110">
    <property type="entry name" value="Lipid/polyisoprenoid-binding, YceI-like"/>
    <property type="match status" value="1"/>
</dbReference>
<dbReference type="Proteomes" id="UP000277424">
    <property type="component" value="Unassembled WGS sequence"/>
</dbReference>
<proteinExistence type="predicted"/>
<comment type="caution">
    <text evidence="3">The sequence shown here is derived from an EMBL/GenBank/DDBJ whole genome shotgun (WGS) entry which is preliminary data.</text>
</comment>
<dbReference type="InterPro" id="IPR036761">
    <property type="entry name" value="TTHA0802/YceI-like_sf"/>
</dbReference>
<feature type="chain" id="PRO_5019259380" evidence="1">
    <location>
        <begin position="26"/>
        <end position="203"/>
    </location>
</feature>
<dbReference type="RefSeq" id="WP_121218267.1">
    <property type="nucleotide sequence ID" value="NZ_RBIG01000001.1"/>
</dbReference>